<dbReference type="EMBL" id="RYUQ01000002">
    <property type="protein sequence ID" value="RYQ26429.1"/>
    <property type="molecule type" value="Genomic_DNA"/>
</dbReference>
<dbReference type="Pfam" id="PF00583">
    <property type="entry name" value="Acetyltransf_1"/>
    <property type="match status" value="1"/>
</dbReference>
<dbReference type="InterPro" id="IPR000182">
    <property type="entry name" value="GNAT_dom"/>
</dbReference>
<reference evidence="4 5" key="1">
    <citation type="submission" date="2018-12" db="EMBL/GenBank/DDBJ databases">
        <title>Unveiling genomic diversity among members of the Bifidobacterium pseudolongum species, a widely distributed gut commensal of the animal kingdom.</title>
        <authorList>
            <person name="Lugli G.A."/>
            <person name="Duranti S."/>
            <person name="Albert K."/>
            <person name="Mancabelli L."/>
            <person name="Napoli S."/>
            <person name="Viappiani A."/>
            <person name="Anzalone R."/>
            <person name="Longhi G."/>
            <person name="Milani C."/>
            <person name="Turroni F."/>
            <person name="Alessandri G."/>
            <person name="Sela D.A."/>
            <person name="Van Sinderen D."/>
            <person name="Ventura M."/>
        </authorList>
    </citation>
    <scope>NUCLEOTIDE SEQUENCE [LARGE SCALE GENOMIC DNA]</scope>
    <source>
        <strain evidence="4 5">2032B</strain>
    </source>
</reference>
<dbReference type="PANTHER" id="PTHR43877">
    <property type="entry name" value="AMINOALKYLPHOSPHONATE N-ACETYLTRANSFERASE-RELATED-RELATED"/>
    <property type="match status" value="1"/>
</dbReference>
<organism evidence="4 5">
    <name type="scientific">Bifidobacterium pseudolongum subsp. globosum</name>
    <dbReference type="NCBI Taxonomy" id="1690"/>
    <lineage>
        <taxon>Bacteria</taxon>
        <taxon>Bacillati</taxon>
        <taxon>Actinomycetota</taxon>
        <taxon>Actinomycetes</taxon>
        <taxon>Bifidobacteriales</taxon>
        <taxon>Bifidobacteriaceae</taxon>
        <taxon>Bifidobacterium</taxon>
    </lineage>
</organism>
<accession>A0A4Q5ADV3</accession>
<dbReference type="InterPro" id="IPR050832">
    <property type="entry name" value="Bact_Acetyltransf"/>
</dbReference>
<evidence type="ECO:0000256" key="1">
    <source>
        <dbReference type="ARBA" id="ARBA00022679"/>
    </source>
</evidence>
<feature type="domain" description="N-acetyltransferase" evidence="3">
    <location>
        <begin position="8"/>
        <end position="152"/>
    </location>
</feature>
<dbReference type="InterPro" id="IPR016181">
    <property type="entry name" value="Acyl_CoA_acyltransferase"/>
</dbReference>
<evidence type="ECO:0000313" key="5">
    <source>
        <dbReference type="Proteomes" id="UP000292535"/>
    </source>
</evidence>
<dbReference type="GO" id="GO:0016747">
    <property type="term" value="F:acyltransferase activity, transferring groups other than amino-acyl groups"/>
    <property type="evidence" value="ECO:0007669"/>
    <property type="project" value="InterPro"/>
</dbReference>
<dbReference type="Proteomes" id="UP000292535">
    <property type="component" value="Unassembled WGS sequence"/>
</dbReference>
<comment type="caution">
    <text evidence="4">The sequence shown here is derived from an EMBL/GenBank/DDBJ whole genome shotgun (WGS) entry which is preliminary data.</text>
</comment>
<dbReference type="Gene3D" id="3.40.630.30">
    <property type="match status" value="1"/>
</dbReference>
<proteinExistence type="predicted"/>
<evidence type="ECO:0000259" key="3">
    <source>
        <dbReference type="PROSITE" id="PS51186"/>
    </source>
</evidence>
<dbReference type="PROSITE" id="PS51186">
    <property type="entry name" value="GNAT"/>
    <property type="match status" value="1"/>
</dbReference>
<dbReference type="CDD" id="cd04301">
    <property type="entry name" value="NAT_SF"/>
    <property type="match status" value="1"/>
</dbReference>
<protein>
    <submittedName>
        <fullName evidence="4">GNAT family acetyltransferase</fullName>
    </submittedName>
</protein>
<evidence type="ECO:0000256" key="2">
    <source>
        <dbReference type="ARBA" id="ARBA00023315"/>
    </source>
</evidence>
<gene>
    <name evidence="4" type="ORF">PG2032B_1025</name>
</gene>
<name>A0A4Q5ADV3_9BIFI</name>
<dbReference type="SUPFAM" id="SSF55729">
    <property type="entry name" value="Acyl-CoA N-acyltransferases (Nat)"/>
    <property type="match status" value="1"/>
</dbReference>
<dbReference type="AlphaFoldDB" id="A0A4Q5ADV3"/>
<keyword evidence="2" id="KW-0012">Acyltransferase</keyword>
<dbReference type="PANTHER" id="PTHR43877:SF2">
    <property type="entry name" value="AMINOALKYLPHOSPHONATE N-ACETYLTRANSFERASE-RELATED"/>
    <property type="match status" value="1"/>
</dbReference>
<keyword evidence="1 4" id="KW-0808">Transferase</keyword>
<evidence type="ECO:0000313" key="4">
    <source>
        <dbReference type="EMBL" id="RYQ26429.1"/>
    </source>
</evidence>
<sequence length="152" mass="17106">MRDDGSNMTIREARGEDLDALLELYLDLHEQSIPEHDGHLRDTWMRILADPDHHLIVCERDGAIVSSCVCVIIPNLTRGVRPYAFVENVVTRADARGQGYATACLNHAKALAQRAGCYKMMLLTGSDDPKTLDFYRHAGYNSTDKTAFIQWL</sequence>